<dbReference type="Gene3D" id="1.10.1450.10">
    <property type="entry name" value="Tetraspanin"/>
    <property type="match status" value="1"/>
</dbReference>
<evidence type="ECO:0000256" key="2">
    <source>
        <dbReference type="ARBA" id="ARBA00006840"/>
    </source>
</evidence>
<dbReference type="GO" id="GO:0005886">
    <property type="term" value="C:plasma membrane"/>
    <property type="evidence" value="ECO:0007669"/>
    <property type="project" value="TreeGrafter"/>
</dbReference>
<dbReference type="KEGG" id="tut:107359322"/>
<dbReference type="OMA" id="AVYVINQ"/>
<dbReference type="AlphaFoldDB" id="T1JZU4"/>
<dbReference type="CDD" id="cd03127">
    <property type="entry name" value="tetraspanin_LEL"/>
    <property type="match status" value="1"/>
</dbReference>
<feature type="transmembrane region" description="Helical" evidence="7">
    <location>
        <begin position="197"/>
        <end position="221"/>
    </location>
</feature>
<keyword evidence="5 7" id="KW-0472">Membrane</keyword>
<dbReference type="HOGENOM" id="CLU_1148507_0_0_1"/>
<reference evidence="8" key="2">
    <citation type="submission" date="2015-06" db="UniProtKB">
        <authorList>
            <consortium name="EnsemblMetazoa"/>
        </authorList>
    </citation>
    <scope>IDENTIFICATION</scope>
</reference>
<dbReference type="PIRSF" id="PIRSF002419">
    <property type="entry name" value="Tetraspanin"/>
    <property type="match status" value="1"/>
</dbReference>
<dbReference type="InterPro" id="IPR018499">
    <property type="entry name" value="Tetraspanin/Peripherin"/>
</dbReference>
<sequence length="242" mass="26753">MGCCKAFVKHLVCMLAFATWFLGSVLIAFTLWILSTSTNAKNFFAGTTPIIYVALGLGGLLFTNGLLGWMGSYRRGGCMLKLFLFLSVLTIAAEIGGIISLSILRAKVTEIVEEGWNEMNQRTRNIIQSQLECCGLMGPSEFAHNNEETDKSCYSLVPKELGLPTTPTSPSSSMSEAVYHESGCKDKLVDWIYKHKLIWISTFGGFLLFQVITVLLSVSAINNMKSRSSSMESLDDHHHITY</sequence>
<dbReference type="Pfam" id="PF00335">
    <property type="entry name" value="Tetraspanin"/>
    <property type="match status" value="1"/>
</dbReference>
<dbReference type="PANTHER" id="PTHR19282">
    <property type="entry name" value="TETRASPANIN"/>
    <property type="match status" value="1"/>
</dbReference>
<dbReference type="PRINTS" id="PR00259">
    <property type="entry name" value="TMFOUR"/>
</dbReference>
<dbReference type="OrthoDB" id="5982705at2759"/>
<keyword evidence="4 7" id="KW-1133">Transmembrane helix</keyword>
<protein>
    <recommendedName>
        <fullName evidence="7">Tetraspanin</fullName>
    </recommendedName>
</protein>
<evidence type="ECO:0000256" key="5">
    <source>
        <dbReference type="ARBA" id="ARBA00023136"/>
    </source>
</evidence>
<feature type="transmembrane region" description="Helical" evidence="7">
    <location>
        <begin position="82"/>
        <end position="104"/>
    </location>
</feature>
<proteinExistence type="inferred from homology"/>
<dbReference type="eggNOG" id="KOG3882">
    <property type="taxonomic scope" value="Eukaryota"/>
</dbReference>
<feature type="transmembrane region" description="Helical" evidence="7">
    <location>
        <begin position="12"/>
        <end position="34"/>
    </location>
</feature>
<organism evidence="8 9">
    <name type="scientific">Tetranychus urticae</name>
    <name type="common">Two-spotted spider mite</name>
    <dbReference type="NCBI Taxonomy" id="32264"/>
    <lineage>
        <taxon>Eukaryota</taxon>
        <taxon>Metazoa</taxon>
        <taxon>Ecdysozoa</taxon>
        <taxon>Arthropoda</taxon>
        <taxon>Chelicerata</taxon>
        <taxon>Arachnida</taxon>
        <taxon>Acari</taxon>
        <taxon>Acariformes</taxon>
        <taxon>Trombidiformes</taxon>
        <taxon>Prostigmata</taxon>
        <taxon>Eleutherengona</taxon>
        <taxon>Raphignathae</taxon>
        <taxon>Tetranychoidea</taxon>
        <taxon>Tetranychidae</taxon>
        <taxon>Tetranychus</taxon>
    </lineage>
</organism>
<keyword evidence="9" id="KW-1185">Reference proteome</keyword>
<keyword evidence="3 7" id="KW-0812">Transmembrane</keyword>
<evidence type="ECO:0000313" key="8">
    <source>
        <dbReference type="EnsemblMetazoa" id="tetur03g05270.1"/>
    </source>
</evidence>
<comment type="similarity">
    <text evidence="2 7">Belongs to the tetraspanin (TM4SF) family.</text>
</comment>
<dbReference type="Proteomes" id="UP000015104">
    <property type="component" value="Unassembled WGS sequence"/>
</dbReference>
<evidence type="ECO:0000256" key="4">
    <source>
        <dbReference type="ARBA" id="ARBA00022989"/>
    </source>
</evidence>
<evidence type="ECO:0000256" key="3">
    <source>
        <dbReference type="ARBA" id="ARBA00022692"/>
    </source>
</evidence>
<dbReference type="EMBL" id="CAEY01001126">
    <property type="status" value="NOT_ANNOTATED_CDS"/>
    <property type="molecule type" value="Genomic_DNA"/>
</dbReference>
<dbReference type="PANTHER" id="PTHR19282:SF551">
    <property type="entry name" value="RE08073P-RELATED"/>
    <property type="match status" value="1"/>
</dbReference>
<evidence type="ECO:0000256" key="7">
    <source>
        <dbReference type="RuleBase" id="RU361218"/>
    </source>
</evidence>
<dbReference type="InterPro" id="IPR000301">
    <property type="entry name" value="Tetraspanin_animals"/>
</dbReference>
<gene>
    <name evidence="8" type="primary">107359322</name>
</gene>
<feature type="transmembrane region" description="Helical" evidence="7">
    <location>
        <begin position="50"/>
        <end position="70"/>
    </location>
</feature>
<evidence type="ECO:0000256" key="6">
    <source>
        <dbReference type="PIRSR" id="PIRSR002419-1"/>
    </source>
</evidence>
<keyword evidence="6" id="KW-1015">Disulfide bond</keyword>
<dbReference type="EnsemblMetazoa" id="tetur03g05270.1">
    <property type="protein sequence ID" value="tetur03g05270.1"/>
    <property type="gene ID" value="tetur03g05270"/>
</dbReference>
<accession>T1JZU4</accession>
<feature type="disulfide bond" evidence="6">
    <location>
        <begin position="134"/>
        <end position="153"/>
    </location>
</feature>
<evidence type="ECO:0000256" key="1">
    <source>
        <dbReference type="ARBA" id="ARBA00004141"/>
    </source>
</evidence>
<name>T1JZU4_TETUR</name>
<comment type="subcellular location">
    <subcellularLocation>
        <location evidence="1 7">Membrane</location>
        <topology evidence="1 7">Multi-pass membrane protein</topology>
    </subcellularLocation>
</comment>
<reference evidence="9" key="1">
    <citation type="submission" date="2011-08" db="EMBL/GenBank/DDBJ databases">
        <authorList>
            <person name="Rombauts S."/>
        </authorList>
    </citation>
    <scope>NUCLEOTIDE SEQUENCE</scope>
    <source>
        <strain evidence="9">London</strain>
    </source>
</reference>
<evidence type="ECO:0000313" key="9">
    <source>
        <dbReference type="Proteomes" id="UP000015104"/>
    </source>
</evidence>
<dbReference type="InterPro" id="IPR008952">
    <property type="entry name" value="Tetraspanin_EC2_sf"/>
</dbReference>
<dbReference type="SUPFAM" id="SSF48652">
    <property type="entry name" value="Tetraspanin"/>
    <property type="match status" value="1"/>
</dbReference>